<name>A0A173R1P0_9FIRM</name>
<dbReference type="EMBL" id="CYXN01000001">
    <property type="protein sequence ID" value="CUM71767.1"/>
    <property type="molecule type" value="Genomic_DNA"/>
</dbReference>
<protein>
    <submittedName>
        <fullName evidence="2">DUF4250 domain-containing protein</fullName>
    </submittedName>
</protein>
<dbReference type="AlphaFoldDB" id="A0A173R1P0"/>
<reference evidence="2" key="3">
    <citation type="submission" date="2017-07" db="EMBL/GenBank/DDBJ databases">
        <authorList>
            <person name="Sun Z.S."/>
            <person name="Albrecht U."/>
            <person name="Echele G."/>
            <person name="Lee C.C."/>
        </authorList>
    </citation>
    <scope>NUCLEOTIDE SEQUENCE</scope>
    <source>
        <strain evidence="2">CNCM I 4644</strain>
    </source>
</reference>
<reference evidence="2 4" key="2">
    <citation type="journal article" date="2017" name="Front. Microbiol.">
        <title>New Insights into the Diversity of the Genus Faecalibacterium.</title>
        <authorList>
            <person name="Benevides L."/>
            <person name="Burman S."/>
            <person name="Martin R."/>
            <person name="Robert V."/>
            <person name="Thomas M."/>
            <person name="Miquel S."/>
            <person name="Chain F."/>
            <person name="Sokol H."/>
            <person name="Bermudez-Humaran L.G."/>
            <person name="Morrison M."/>
            <person name="Langella P."/>
            <person name="Azevedo V.A."/>
            <person name="Chatel J.M."/>
            <person name="Soares S."/>
        </authorList>
    </citation>
    <scope>NUCLEOTIDE SEQUENCE [LARGE SCALE GENOMIC DNA]</scope>
    <source>
        <strain evidence="2 4">CNCM I 4644</strain>
    </source>
</reference>
<accession>A0A173R1P0</accession>
<evidence type="ECO:0000313" key="2">
    <source>
        <dbReference type="EMBL" id="PDX82940.1"/>
    </source>
</evidence>
<dbReference type="Pfam" id="PF14056">
    <property type="entry name" value="DUF4250"/>
    <property type="match status" value="1"/>
</dbReference>
<dbReference type="Proteomes" id="UP000220480">
    <property type="component" value="Unassembled WGS sequence"/>
</dbReference>
<dbReference type="InterPro" id="IPR025346">
    <property type="entry name" value="DUF4250"/>
</dbReference>
<dbReference type="Proteomes" id="UP000095649">
    <property type="component" value="Unassembled WGS sequence"/>
</dbReference>
<dbReference type="RefSeq" id="WP_070101979.1">
    <property type="nucleotide sequence ID" value="NZ_CYXN01000001.1"/>
</dbReference>
<evidence type="ECO:0000313" key="1">
    <source>
        <dbReference type="EMBL" id="CUM71767.1"/>
    </source>
</evidence>
<organism evidence="1 3">
    <name type="scientific">Faecalibacterium prausnitzii</name>
    <dbReference type="NCBI Taxonomy" id="853"/>
    <lineage>
        <taxon>Bacteria</taxon>
        <taxon>Bacillati</taxon>
        <taxon>Bacillota</taxon>
        <taxon>Clostridia</taxon>
        <taxon>Eubacteriales</taxon>
        <taxon>Oscillospiraceae</taxon>
        <taxon>Faecalibacterium</taxon>
    </lineage>
</organism>
<reference evidence="1 3" key="1">
    <citation type="submission" date="2015-09" db="EMBL/GenBank/DDBJ databases">
        <authorList>
            <consortium name="Pathogen Informatics"/>
        </authorList>
    </citation>
    <scope>NUCLEOTIDE SEQUENCE [LARGE SCALE GENOMIC DNA]</scope>
    <source>
        <strain evidence="1 3">2789STDY5834970</strain>
    </source>
</reference>
<evidence type="ECO:0000313" key="4">
    <source>
        <dbReference type="Proteomes" id="UP000220480"/>
    </source>
</evidence>
<sequence>MSLPVDPIMLLSVVNLKLRDQYKDLDALCEDLEADKAGLCTKLHAVGYDYDPQRNQFV</sequence>
<gene>
    <name evidence="2" type="ORF">CGS59_12535</name>
    <name evidence="1" type="ORF">ERS852582_00203</name>
</gene>
<proteinExistence type="predicted"/>
<dbReference type="EMBL" id="NMTZ01000027">
    <property type="protein sequence ID" value="PDX82940.1"/>
    <property type="molecule type" value="Genomic_DNA"/>
</dbReference>
<evidence type="ECO:0000313" key="3">
    <source>
        <dbReference type="Proteomes" id="UP000095649"/>
    </source>
</evidence>